<gene>
    <name evidence="3" type="ORF">FNW12_00540</name>
</gene>
<comment type="caution">
    <text evidence="3">The sequence shown here is derived from an EMBL/GenBank/DDBJ whole genome shotgun (WGS) entry which is preliminary data.</text>
</comment>
<proteinExistence type="predicted"/>
<keyword evidence="1" id="KW-0328">Glycosyltransferase</keyword>
<accession>A0ABY3CQX5</accession>
<evidence type="ECO:0000313" key="3">
    <source>
        <dbReference type="EMBL" id="TRX10428.1"/>
    </source>
</evidence>
<dbReference type="PANTHER" id="PTHR11927:SF9">
    <property type="entry name" value="L-FUCOSYLTRANSFERASE"/>
    <property type="match status" value="1"/>
</dbReference>
<dbReference type="PANTHER" id="PTHR11927">
    <property type="entry name" value="GALACTOSIDE 2-L-FUCOSYLTRANSFERASE"/>
    <property type="match status" value="1"/>
</dbReference>
<dbReference type="RefSeq" id="WP_143385775.1">
    <property type="nucleotide sequence ID" value="NZ_VJZM01000001.1"/>
</dbReference>
<name>A0ABY3CQX5_9FLAO</name>
<evidence type="ECO:0000256" key="1">
    <source>
        <dbReference type="ARBA" id="ARBA00022676"/>
    </source>
</evidence>
<protein>
    <submittedName>
        <fullName evidence="3">Alpha-1,2-fucosyltransferase</fullName>
    </submittedName>
</protein>
<keyword evidence="4" id="KW-1185">Reference proteome</keyword>
<dbReference type="Pfam" id="PF01531">
    <property type="entry name" value="Glyco_transf_11"/>
    <property type="match status" value="1"/>
</dbReference>
<sequence>MLIIKLQGGLGNQMFQYAFAYILAKKNKDIITIDKSFFERVEKKSGFTPRKFELDIFNHNFTKASKIDLLSFQHLSIFNKVKKKLGFNYPKIYNETSFGFQQSALNLKSPIHISGYFQSYEYYIGYEKLIKKIFSFSIDKLDQVNKELNLTIKGKNTIAIHIRRGDYVNDEITEQYHGSCSLEYYLEGIKLLASEKKEYTLVFFSDDSVWVKKQFENLPYSKIFIDYNTNENSWKDMFLMSSCNHNIIANSSFSWWAAWLNENPEKKVIAPKEWFKAKKIDIQTLLPTEWIKL</sequence>
<evidence type="ECO:0000256" key="2">
    <source>
        <dbReference type="ARBA" id="ARBA00022679"/>
    </source>
</evidence>
<dbReference type="EMBL" id="VJZN01000001">
    <property type="protein sequence ID" value="TRX10428.1"/>
    <property type="molecule type" value="Genomic_DNA"/>
</dbReference>
<reference evidence="3 4" key="1">
    <citation type="submission" date="2019-07" db="EMBL/GenBank/DDBJ databases">
        <title>Novel species of Flavobacterium.</title>
        <authorList>
            <person name="Liu Q."/>
            <person name="Xin Y.-H."/>
        </authorList>
    </citation>
    <scope>NUCLEOTIDE SEQUENCE [LARGE SCALE GENOMIC DNA]</scope>
    <source>
        <strain evidence="3 4">GSP39</strain>
    </source>
</reference>
<dbReference type="CDD" id="cd11301">
    <property type="entry name" value="Fut1_Fut2_like"/>
    <property type="match status" value="1"/>
</dbReference>
<dbReference type="Gene3D" id="3.40.50.11350">
    <property type="match status" value="1"/>
</dbReference>
<dbReference type="InterPro" id="IPR002516">
    <property type="entry name" value="Glyco_trans_11"/>
</dbReference>
<organism evidence="3 4">
    <name type="scientific">Flavobacterium gawalongense</name>
    <dbReference type="NCBI Taxonomy" id="2594432"/>
    <lineage>
        <taxon>Bacteria</taxon>
        <taxon>Pseudomonadati</taxon>
        <taxon>Bacteroidota</taxon>
        <taxon>Flavobacteriia</taxon>
        <taxon>Flavobacteriales</taxon>
        <taxon>Flavobacteriaceae</taxon>
        <taxon>Flavobacterium</taxon>
    </lineage>
</organism>
<evidence type="ECO:0000313" key="4">
    <source>
        <dbReference type="Proteomes" id="UP000318528"/>
    </source>
</evidence>
<keyword evidence="2" id="KW-0808">Transferase</keyword>
<dbReference type="Proteomes" id="UP000318528">
    <property type="component" value="Unassembled WGS sequence"/>
</dbReference>